<dbReference type="EMBL" id="CP069370">
    <property type="protein sequence ID" value="QYZ71199.1"/>
    <property type="molecule type" value="Genomic_DNA"/>
</dbReference>
<evidence type="ECO:0000256" key="1">
    <source>
        <dbReference type="ARBA" id="ARBA00006817"/>
    </source>
</evidence>
<evidence type="ECO:0000313" key="3">
    <source>
        <dbReference type="EMBL" id="QYZ71199.1"/>
    </source>
</evidence>
<protein>
    <submittedName>
        <fullName evidence="3">SRPBCC domain-containing protein</fullName>
    </submittedName>
</protein>
<dbReference type="Proteomes" id="UP000826300">
    <property type="component" value="Chromosome"/>
</dbReference>
<gene>
    <name evidence="3" type="ORF">JO391_06760</name>
</gene>
<dbReference type="Gene3D" id="3.30.530.20">
    <property type="match status" value="1"/>
</dbReference>
<dbReference type="Pfam" id="PF08327">
    <property type="entry name" value="AHSA1"/>
    <property type="match status" value="1"/>
</dbReference>
<dbReference type="SUPFAM" id="SSF55961">
    <property type="entry name" value="Bet v1-like"/>
    <property type="match status" value="1"/>
</dbReference>
<dbReference type="AlphaFoldDB" id="A0A8G0ZZH3"/>
<comment type="similarity">
    <text evidence="1">Belongs to the AHA1 family.</text>
</comment>
<feature type="domain" description="Activator of Hsp90 ATPase homologue 1/2-like C-terminal" evidence="2">
    <location>
        <begin position="16"/>
        <end position="144"/>
    </location>
</feature>
<accession>A0A8G0ZZH3</accession>
<dbReference type="RefSeq" id="WP_220663596.1">
    <property type="nucleotide sequence ID" value="NZ_CP069370.1"/>
</dbReference>
<dbReference type="InterPro" id="IPR023393">
    <property type="entry name" value="START-like_dom_sf"/>
</dbReference>
<evidence type="ECO:0000313" key="4">
    <source>
        <dbReference type="Proteomes" id="UP000826300"/>
    </source>
</evidence>
<reference evidence="3" key="1">
    <citation type="submission" date="2021-02" db="EMBL/GenBank/DDBJ databases">
        <title>Rhodobacter shimadae sp. nov., an aerobic anoxygenic phototrophic bacterium isolated from a hot spring.</title>
        <authorList>
            <person name="Muramatsu S."/>
            <person name="Haruta S."/>
            <person name="Hirose S."/>
            <person name="Hanada S."/>
        </authorList>
    </citation>
    <scope>NUCLEOTIDE SEQUENCE</scope>
    <source>
        <strain evidence="3">N10</strain>
    </source>
</reference>
<name>A0A8G0ZZH3_9RHOB</name>
<dbReference type="InterPro" id="IPR013538">
    <property type="entry name" value="ASHA1/2-like_C"/>
</dbReference>
<dbReference type="KEGG" id="nsm:JO391_06760"/>
<proteinExistence type="inferred from homology"/>
<evidence type="ECO:0000259" key="2">
    <source>
        <dbReference type="Pfam" id="PF08327"/>
    </source>
</evidence>
<sequence>MQINPETDLVVERLLKAPPALVWRCWADPKLLCQWYMPKPWTLVDAEIELRPGGRFYLLAQSPDGQQFPNEGAILLAEPHTRLVFTDLMTRDYAPVEKVSADFGPAFTAVMTFEPEGTGTRYRTIARHMSVADARANAEGGWTEGSAVATDQLDALSQELPQ</sequence>
<organism evidence="3 4">
    <name type="scientific">Neotabrizicola shimadae</name>
    <dbReference type="NCBI Taxonomy" id="2807096"/>
    <lineage>
        <taxon>Bacteria</taxon>
        <taxon>Pseudomonadati</taxon>
        <taxon>Pseudomonadota</taxon>
        <taxon>Alphaproteobacteria</taxon>
        <taxon>Rhodobacterales</taxon>
        <taxon>Paracoccaceae</taxon>
        <taxon>Neotabrizicola</taxon>
    </lineage>
</organism>
<keyword evidence="4" id="KW-1185">Reference proteome</keyword>